<reference evidence="1 2" key="1">
    <citation type="submission" date="2019-08" db="EMBL/GenBank/DDBJ databases">
        <authorList>
            <person name="Shi S."/>
        </authorList>
    </citation>
    <scope>NUCLEOTIDE SEQUENCE [LARGE SCALE GENOMIC DNA]</scope>
    <source>
        <strain evidence="1 2">GY10130</strain>
    </source>
</reference>
<dbReference type="OrthoDB" id="839040at2"/>
<dbReference type="AlphaFoldDB" id="A0A5C8KCU3"/>
<protein>
    <submittedName>
        <fullName evidence="1">Uncharacterized protein</fullName>
    </submittedName>
</protein>
<comment type="caution">
    <text evidence="1">The sequence shown here is derived from an EMBL/GenBank/DDBJ whole genome shotgun (WGS) entry which is preliminary data.</text>
</comment>
<sequence length="139" mass="15201">MNAAKAEPFYFYGKGLFMVFVLLIAFMSPGKVQAQDTAPAAERKVLNLALEGMVGITTNARNTFAINVGGPNIRLKFNSNFSIGAGALPSLLVVKGQAEPKLGLAPRVDYKNLVFMAPAYHRSSDHSWTWTYGIGYKFH</sequence>
<name>A0A5C8KCU3_9BACT</name>
<dbReference type="Proteomes" id="UP000321926">
    <property type="component" value="Unassembled WGS sequence"/>
</dbReference>
<dbReference type="EMBL" id="VRTY01000018">
    <property type="protein sequence ID" value="TXK49252.1"/>
    <property type="molecule type" value="Genomic_DNA"/>
</dbReference>
<evidence type="ECO:0000313" key="2">
    <source>
        <dbReference type="Proteomes" id="UP000321926"/>
    </source>
</evidence>
<gene>
    <name evidence="1" type="ORF">FVR03_06715</name>
</gene>
<accession>A0A5C8KCU3</accession>
<keyword evidence="2" id="KW-1185">Reference proteome</keyword>
<evidence type="ECO:0000313" key="1">
    <source>
        <dbReference type="EMBL" id="TXK49252.1"/>
    </source>
</evidence>
<proteinExistence type="predicted"/>
<organism evidence="1 2">
    <name type="scientific">Pontibacter qinzhouensis</name>
    <dbReference type="NCBI Taxonomy" id="2603253"/>
    <lineage>
        <taxon>Bacteria</taxon>
        <taxon>Pseudomonadati</taxon>
        <taxon>Bacteroidota</taxon>
        <taxon>Cytophagia</taxon>
        <taxon>Cytophagales</taxon>
        <taxon>Hymenobacteraceae</taxon>
        <taxon>Pontibacter</taxon>
    </lineage>
</organism>